<evidence type="ECO:0000256" key="7">
    <source>
        <dbReference type="PROSITE-ProRule" id="PRU10099"/>
    </source>
</evidence>
<evidence type="ECO:0000256" key="4">
    <source>
        <dbReference type="ARBA" id="ARBA00049366"/>
    </source>
</evidence>
<keyword evidence="12" id="KW-1185">Reference proteome</keyword>
<dbReference type="InterPro" id="IPR040919">
    <property type="entry name" value="Asparaginase_C"/>
</dbReference>
<dbReference type="PIRSF" id="PIRSF001220">
    <property type="entry name" value="L-ASNase_gatD"/>
    <property type="match status" value="1"/>
</dbReference>
<dbReference type="InterPro" id="IPR037152">
    <property type="entry name" value="L-asparaginase_N_sf"/>
</dbReference>
<comment type="catalytic activity">
    <reaction evidence="4">
        <text>L-asparagine + H2O = L-aspartate + NH4(+)</text>
        <dbReference type="Rhea" id="RHEA:21016"/>
        <dbReference type="ChEBI" id="CHEBI:15377"/>
        <dbReference type="ChEBI" id="CHEBI:28938"/>
        <dbReference type="ChEBI" id="CHEBI:29991"/>
        <dbReference type="ChEBI" id="CHEBI:58048"/>
        <dbReference type="EC" id="3.5.1.1"/>
    </reaction>
</comment>
<sequence length="337" mass="37722">MKNRICIIYTGGTIGMKETPYGYAPVPGYMEKTLRSMQEFKEAEVPDYDFIEYAPLLDSSNITVENWNQIGKDIRERYCDYDGFVVMHGTDTMAYTASALSFMLQGLSKPIILTGSQIPLCKVRSDARENLITSMIIAAEYSIPEVCIYFGGKLIRGNRSTKVSSDMLIAFDSPNYGPLAEAGVNITLHQKRIRAESKELTFCPFENNQIAVLKIFPGIQFEIFENIMTDKLKGIVIEAFGAGNIPQNDDSMIRMLQKAKSNGTYIIVCTQCPRGSATIGQYETSKHLAEAGAICGFDMTVEAAVTKLYYLLSRQYEPKEIRILMESDIRGELSRDV</sequence>
<dbReference type="Gene3D" id="3.40.50.1170">
    <property type="entry name" value="L-asparaginase, N-terminal domain"/>
    <property type="match status" value="1"/>
</dbReference>
<dbReference type="Pfam" id="PF17763">
    <property type="entry name" value="Asparaginase_C"/>
    <property type="match status" value="1"/>
</dbReference>
<accession>A0A410PX77</accession>
<feature type="domain" description="Asparaginase/glutaminase C-terminal" evidence="10">
    <location>
        <begin position="209"/>
        <end position="325"/>
    </location>
</feature>
<dbReference type="SMART" id="SM00870">
    <property type="entry name" value="Asparaginase"/>
    <property type="match status" value="1"/>
</dbReference>
<dbReference type="FunFam" id="3.40.50.40:FF:000001">
    <property type="entry name" value="L-asparaginase 1"/>
    <property type="match status" value="1"/>
</dbReference>
<dbReference type="PROSITE" id="PS51732">
    <property type="entry name" value="ASN_GLN_ASE_3"/>
    <property type="match status" value="1"/>
</dbReference>
<name>A0A410PX77_9FIRM</name>
<dbReference type="EMBL" id="CP035281">
    <property type="protein sequence ID" value="QAT43553.1"/>
    <property type="molecule type" value="Genomic_DNA"/>
</dbReference>
<dbReference type="OrthoDB" id="9788068at2"/>
<feature type="binding site" evidence="6">
    <location>
        <begin position="90"/>
        <end position="91"/>
    </location>
    <ligand>
        <name>substrate</name>
    </ligand>
</feature>
<evidence type="ECO:0000256" key="2">
    <source>
        <dbReference type="ARBA" id="ARBA00012920"/>
    </source>
</evidence>
<evidence type="ECO:0000256" key="1">
    <source>
        <dbReference type="ARBA" id="ARBA00010518"/>
    </source>
</evidence>
<feature type="domain" description="L-asparaginase N-terminal" evidence="9">
    <location>
        <begin position="4"/>
        <end position="193"/>
    </location>
</feature>
<dbReference type="InterPro" id="IPR006034">
    <property type="entry name" value="Asparaginase/glutaminase-like"/>
</dbReference>
<dbReference type="InterPro" id="IPR006033">
    <property type="entry name" value="AsnA_fam"/>
</dbReference>
<dbReference type="AlphaFoldDB" id="A0A410PX77"/>
<dbReference type="KEGG" id="amij:EQM06_10160"/>
<dbReference type="SFLD" id="SFLDS00057">
    <property type="entry name" value="Glutaminase/Asparaginase"/>
    <property type="match status" value="1"/>
</dbReference>
<proteinExistence type="inferred from homology"/>
<dbReference type="GO" id="GO:0009066">
    <property type="term" value="P:aspartate family amino acid metabolic process"/>
    <property type="evidence" value="ECO:0007669"/>
    <property type="project" value="UniProtKB-ARBA"/>
</dbReference>
<feature type="binding site" evidence="6">
    <location>
        <position position="59"/>
    </location>
    <ligand>
        <name>substrate</name>
    </ligand>
</feature>
<dbReference type="FunFam" id="3.40.50.1170:FF:000001">
    <property type="entry name" value="L-asparaginase 2"/>
    <property type="match status" value="1"/>
</dbReference>
<protein>
    <recommendedName>
        <fullName evidence="2">asparaginase</fullName>
        <ecNumber evidence="2">3.5.1.1</ecNumber>
    </recommendedName>
</protein>
<evidence type="ECO:0000259" key="9">
    <source>
        <dbReference type="Pfam" id="PF00710"/>
    </source>
</evidence>
<dbReference type="Pfam" id="PF00710">
    <property type="entry name" value="Asparaginase"/>
    <property type="match status" value="1"/>
</dbReference>
<dbReference type="PRINTS" id="PR00139">
    <property type="entry name" value="ASNGLNASE"/>
</dbReference>
<feature type="active site" evidence="7">
    <location>
        <position position="13"/>
    </location>
</feature>
<organism evidence="11 12">
    <name type="scientific">Aminipila luticellarii</name>
    <dbReference type="NCBI Taxonomy" id="2507160"/>
    <lineage>
        <taxon>Bacteria</taxon>
        <taxon>Bacillati</taxon>
        <taxon>Bacillota</taxon>
        <taxon>Clostridia</taxon>
        <taxon>Peptostreptococcales</taxon>
        <taxon>Anaerovoracaceae</taxon>
        <taxon>Aminipila</taxon>
    </lineage>
</organism>
<dbReference type="EC" id="3.5.1.1" evidence="2"/>
<reference evidence="11 12" key="1">
    <citation type="submission" date="2019-01" db="EMBL/GenBank/DDBJ databases">
        <title>Draft genomes of a novel of Aminipila strains.</title>
        <authorList>
            <person name="Ma S."/>
        </authorList>
    </citation>
    <scope>NUCLEOTIDE SEQUENCE [LARGE SCALE GENOMIC DNA]</scope>
    <source>
        <strain evidence="12">JN-39</strain>
    </source>
</reference>
<dbReference type="InterPro" id="IPR027475">
    <property type="entry name" value="Asparaginase/glutaminase_AS2"/>
</dbReference>
<evidence type="ECO:0000313" key="11">
    <source>
        <dbReference type="EMBL" id="QAT43553.1"/>
    </source>
</evidence>
<dbReference type="PANTHER" id="PTHR11707">
    <property type="entry name" value="L-ASPARAGINASE"/>
    <property type="match status" value="1"/>
</dbReference>
<dbReference type="PANTHER" id="PTHR11707:SF28">
    <property type="entry name" value="60 KDA LYSOPHOSPHOLIPASE"/>
    <property type="match status" value="1"/>
</dbReference>
<dbReference type="GO" id="GO:0004067">
    <property type="term" value="F:asparaginase activity"/>
    <property type="evidence" value="ECO:0007669"/>
    <property type="project" value="UniProtKB-UniRule"/>
</dbReference>
<dbReference type="InterPro" id="IPR027473">
    <property type="entry name" value="L-asparaginase_C"/>
</dbReference>
<gene>
    <name evidence="11" type="ORF">EQM06_10160</name>
</gene>
<evidence type="ECO:0000256" key="8">
    <source>
        <dbReference type="PROSITE-ProRule" id="PRU10100"/>
    </source>
</evidence>
<dbReference type="Gene3D" id="3.40.50.40">
    <property type="match status" value="1"/>
</dbReference>
<dbReference type="InterPro" id="IPR041725">
    <property type="entry name" value="L-asparaginase_I"/>
</dbReference>
<dbReference type="NCBIfam" id="TIGR00519">
    <property type="entry name" value="asnASE_I"/>
    <property type="match status" value="1"/>
</dbReference>
<dbReference type="InterPro" id="IPR020827">
    <property type="entry name" value="Asparaginase/glutaminase_AS1"/>
</dbReference>
<dbReference type="PIRSF" id="PIRSF500176">
    <property type="entry name" value="L_ASNase"/>
    <property type="match status" value="1"/>
</dbReference>
<dbReference type="PROSITE" id="PS00917">
    <property type="entry name" value="ASN_GLN_ASE_2"/>
    <property type="match status" value="1"/>
</dbReference>
<dbReference type="InterPro" id="IPR036152">
    <property type="entry name" value="Asp/glu_Ase-like_sf"/>
</dbReference>
<dbReference type="PROSITE" id="PS00144">
    <property type="entry name" value="ASN_GLN_ASE_1"/>
    <property type="match status" value="1"/>
</dbReference>
<evidence type="ECO:0000256" key="6">
    <source>
        <dbReference type="PIRSR" id="PIRSR001220-2"/>
    </source>
</evidence>
<feature type="active site" description="O-isoaspartyl threonine intermediate" evidence="5">
    <location>
        <position position="13"/>
    </location>
</feature>
<keyword evidence="3" id="KW-0378">Hydrolase</keyword>
<dbReference type="NCBIfam" id="NF006998">
    <property type="entry name" value="PRK09461.1"/>
    <property type="match status" value="1"/>
</dbReference>
<dbReference type="Proteomes" id="UP000287601">
    <property type="component" value="Chromosome"/>
</dbReference>
<evidence type="ECO:0000256" key="5">
    <source>
        <dbReference type="PIRSR" id="PIRSR001220-1"/>
    </source>
</evidence>
<dbReference type="InterPro" id="IPR027474">
    <property type="entry name" value="L-asparaginase_N"/>
</dbReference>
<evidence type="ECO:0000313" key="12">
    <source>
        <dbReference type="Proteomes" id="UP000287601"/>
    </source>
</evidence>
<dbReference type="CDD" id="cd08963">
    <property type="entry name" value="L-asparaginase_I"/>
    <property type="match status" value="1"/>
</dbReference>
<dbReference type="RefSeq" id="WP_128746332.1">
    <property type="nucleotide sequence ID" value="NZ_CP035281.1"/>
</dbReference>
<evidence type="ECO:0000256" key="3">
    <source>
        <dbReference type="ARBA" id="ARBA00022801"/>
    </source>
</evidence>
<feature type="active site" evidence="8">
    <location>
        <position position="90"/>
    </location>
</feature>
<evidence type="ECO:0000259" key="10">
    <source>
        <dbReference type="Pfam" id="PF17763"/>
    </source>
</evidence>
<dbReference type="SUPFAM" id="SSF53774">
    <property type="entry name" value="Glutaminase/Asparaginase"/>
    <property type="match status" value="1"/>
</dbReference>
<comment type="similarity">
    <text evidence="1">Belongs to the asparaginase 1 family.</text>
</comment>